<dbReference type="GO" id="GO:0009570">
    <property type="term" value="C:chloroplast stroma"/>
    <property type="evidence" value="ECO:0007669"/>
    <property type="project" value="InterPro"/>
</dbReference>
<sequence length="156" mass="17045">MRCSCSVFRASSRAIAVPRPQQRAQQVAERPARQVLARFWKLGGVSGSDEAYPLHDSRESYSANEVRDYFEYQGVLAVEGSYDRMDELMAMGHDPVDVLLLLAASENDDSKVEEVLRCGADAGVRDAAGRTPRELATKASVVQLLAEAEAKRSVAA</sequence>
<proteinExistence type="predicted"/>
<dbReference type="SUPFAM" id="SSF48403">
    <property type="entry name" value="Ankyrin repeat"/>
    <property type="match status" value="1"/>
</dbReference>
<dbReference type="PANTHER" id="PTHR47317:SF1">
    <property type="entry name" value="PROTEIN LHCP TRANSLOCATION DEFECT"/>
    <property type="match status" value="1"/>
</dbReference>
<name>A0A2V0NLG1_9CHLO</name>
<keyword evidence="2" id="KW-1185">Reference proteome</keyword>
<dbReference type="STRING" id="307507.A0A2V0NLG1"/>
<dbReference type="InterPro" id="IPR036770">
    <property type="entry name" value="Ankyrin_rpt-contain_sf"/>
</dbReference>
<accession>A0A2V0NLG1</accession>
<dbReference type="GO" id="GO:0090391">
    <property type="term" value="P:granum assembly"/>
    <property type="evidence" value="ECO:0007669"/>
    <property type="project" value="InterPro"/>
</dbReference>
<dbReference type="GO" id="GO:0009941">
    <property type="term" value="C:chloroplast envelope"/>
    <property type="evidence" value="ECO:0007669"/>
    <property type="project" value="TreeGrafter"/>
</dbReference>
<dbReference type="EMBL" id="BDRX01000004">
    <property type="protein sequence ID" value="GBF88241.1"/>
    <property type="molecule type" value="Genomic_DNA"/>
</dbReference>
<dbReference type="PANTHER" id="PTHR47317">
    <property type="entry name" value="PROTEIN LHCP TRANSLOCATION DEFECT"/>
    <property type="match status" value="1"/>
</dbReference>
<organism evidence="1 2">
    <name type="scientific">Raphidocelis subcapitata</name>
    <dbReference type="NCBI Taxonomy" id="307507"/>
    <lineage>
        <taxon>Eukaryota</taxon>
        <taxon>Viridiplantae</taxon>
        <taxon>Chlorophyta</taxon>
        <taxon>core chlorophytes</taxon>
        <taxon>Chlorophyceae</taxon>
        <taxon>CS clade</taxon>
        <taxon>Sphaeropleales</taxon>
        <taxon>Selenastraceae</taxon>
        <taxon>Raphidocelis</taxon>
    </lineage>
</organism>
<gene>
    <name evidence="1" type="ORF">Rsub_00953</name>
</gene>
<comment type="caution">
    <text evidence="1">The sequence shown here is derived from an EMBL/GenBank/DDBJ whole genome shotgun (WGS) entry which is preliminary data.</text>
</comment>
<dbReference type="FunCoup" id="A0A2V0NLG1">
    <property type="interactions" value="539"/>
</dbReference>
<dbReference type="OrthoDB" id="539213at2759"/>
<reference evidence="1 2" key="1">
    <citation type="journal article" date="2018" name="Sci. Rep.">
        <title>Raphidocelis subcapitata (=Pseudokirchneriella subcapitata) provides an insight into genome evolution and environmental adaptations in the Sphaeropleales.</title>
        <authorList>
            <person name="Suzuki S."/>
            <person name="Yamaguchi H."/>
            <person name="Nakajima N."/>
            <person name="Kawachi M."/>
        </authorList>
    </citation>
    <scope>NUCLEOTIDE SEQUENCE [LARGE SCALE GENOMIC DNA]</scope>
    <source>
        <strain evidence="1 2">NIES-35</strain>
    </source>
</reference>
<dbReference type="InParanoid" id="A0A2V0NLG1"/>
<dbReference type="GO" id="GO:0006886">
    <property type="term" value="P:intracellular protein transport"/>
    <property type="evidence" value="ECO:0007669"/>
    <property type="project" value="InterPro"/>
</dbReference>
<protein>
    <submittedName>
        <fullName evidence="1">Uncharacterized protein</fullName>
    </submittedName>
</protein>
<dbReference type="Gene3D" id="1.25.40.20">
    <property type="entry name" value="Ankyrin repeat-containing domain"/>
    <property type="match status" value="1"/>
</dbReference>
<dbReference type="InterPro" id="IPR044242">
    <property type="entry name" value="LTD-like"/>
</dbReference>
<dbReference type="AlphaFoldDB" id="A0A2V0NLG1"/>
<dbReference type="Proteomes" id="UP000247498">
    <property type="component" value="Unassembled WGS sequence"/>
</dbReference>
<evidence type="ECO:0000313" key="2">
    <source>
        <dbReference type="Proteomes" id="UP000247498"/>
    </source>
</evidence>
<evidence type="ECO:0000313" key="1">
    <source>
        <dbReference type="EMBL" id="GBF88241.1"/>
    </source>
</evidence>